<dbReference type="Pfam" id="PF13472">
    <property type="entry name" value="Lipase_GDSL_2"/>
    <property type="match status" value="1"/>
</dbReference>
<dbReference type="PROSITE" id="PS51257">
    <property type="entry name" value="PROKAR_LIPOPROTEIN"/>
    <property type="match status" value="1"/>
</dbReference>
<proteinExistence type="predicted"/>
<keyword evidence="2" id="KW-0378">Hydrolase</keyword>
<organism evidence="2 3">
    <name type="scientific">Mucilaginibacter segetis</name>
    <dbReference type="NCBI Taxonomy" id="2793071"/>
    <lineage>
        <taxon>Bacteria</taxon>
        <taxon>Pseudomonadati</taxon>
        <taxon>Bacteroidota</taxon>
        <taxon>Sphingobacteriia</taxon>
        <taxon>Sphingobacteriales</taxon>
        <taxon>Sphingobacteriaceae</taxon>
        <taxon>Mucilaginibacter</taxon>
    </lineage>
</organism>
<accession>A0A934PR74</accession>
<dbReference type="RefSeq" id="WP_200063313.1">
    <property type="nucleotide sequence ID" value="NZ_JAEHFW010000001.1"/>
</dbReference>
<name>A0A934PR74_9SPHI</name>
<gene>
    <name evidence="2" type="ORF">I5M19_01445</name>
</gene>
<dbReference type="InterPro" id="IPR036514">
    <property type="entry name" value="SGNH_hydro_sf"/>
</dbReference>
<dbReference type="InterPro" id="IPR013830">
    <property type="entry name" value="SGNH_hydro"/>
</dbReference>
<dbReference type="CDD" id="cd01832">
    <property type="entry name" value="SGNH_hydrolase_like_1"/>
    <property type="match status" value="1"/>
</dbReference>
<sequence>MKNILILLIFTVLSAGCNRQLHHNNKQTMPGKAPLTYLALGDSYTIGESVPGNESFPYQLVSTLTTDGYSFNKPEIIAVTGWTTDELINAIQNSTVNNKKFDIVTLLIGVNNQYRGYKEEIYRKEFIQLLHTAITFADGKNKRVFVLSIPDWGATPFAEGRDRQQIADEVARFNAINLEESKRANVNYIDITPISKRAAADASLTAEDGLHPSGEMYNLWVKELAPVVISQLK</sequence>
<dbReference type="SUPFAM" id="SSF52266">
    <property type="entry name" value="SGNH hydrolase"/>
    <property type="match status" value="1"/>
</dbReference>
<reference evidence="2" key="1">
    <citation type="submission" date="2020-12" db="EMBL/GenBank/DDBJ databases">
        <title>Bacterial novel species Mucilaginibacter sp. SD-g isolated from soil.</title>
        <authorList>
            <person name="Jung H.-Y."/>
        </authorList>
    </citation>
    <scope>NUCLEOTIDE SEQUENCE</scope>
    <source>
        <strain evidence="2">SD-g</strain>
    </source>
</reference>
<protein>
    <submittedName>
        <fullName evidence="2">SGNH/GDSL hydrolase family protein</fullName>
    </submittedName>
</protein>
<evidence type="ECO:0000259" key="1">
    <source>
        <dbReference type="Pfam" id="PF13472"/>
    </source>
</evidence>
<evidence type="ECO:0000313" key="2">
    <source>
        <dbReference type="EMBL" id="MBK0377955.1"/>
    </source>
</evidence>
<dbReference type="AlphaFoldDB" id="A0A934PR74"/>
<comment type="caution">
    <text evidence="2">The sequence shown here is derived from an EMBL/GenBank/DDBJ whole genome shotgun (WGS) entry which is preliminary data.</text>
</comment>
<dbReference type="Proteomes" id="UP000613193">
    <property type="component" value="Unassembled WGS sequence"/>
</dbReference>
<feature type="domain" description="SGNH hydrolase-type esterase" evidence="1">
    <location>
        <begin position="39"/>
        <end position="218"/>
    </location>
</feature>
<dbReference type="EMBL" id="JAEHFW010000001">
    <property type="protein sequence ID" value="MBK0377955.1"/>
    <property type="molecule type" value="Genomic_DNA"/>
</dbReference>
<dbReference type="Gene3D" id="3.40.50.1110">
    <property type="entry name" value="SGNH hydrolase"/>
    <property type="match status" value="1"/>
</dbReference>
<keyword evidence="3" id="KW-1185">Reference proteome</keyword>
<dbReference type="GO" id="GO:0016788">
    <property type="term" value="F:hydrolase activity, acting on ester bonds"/>
    <property type="evidence" value="ECO:0007669"/>
    <property type="project" value="UniProtKB-ARBA"/>
</dbReference>
<evidence type="ECO:0000313" key="3">
    <source>
        <dbReference type="Proteomes" id="UP000613193"/>
    </source>
</evidence>